<evidence type="ECO:0000313" key="6">
    <source>
        <dbReference type="Proteomes" id="UP000480929"/>
    </source>
</evidence>
<dbReference type="RefSeq" id="WP_154239041.1">
    <property type="nucleotide sequence ID" value="NZ_CALJPI010000214.1"/>
</dbReference>
<organism evidence="3 5">
    <name type="scientific">Holdemania massiliensis</name>
    <dbReference type="NCBI Taxonomy" id="1468449"/>
    <lineage>
        <taxon>Bacteria</taxon>
        <taxon>Bacillati</taxon>
        <taxon>Bacillota</taxon>
        <taxon>Erysipelotrichia</taxon>
        <taxon>Erysipelotrichales</taxon>
        <taxon>Erysipelotrichaceae</taxon>
        <taxon>Holdemania</taxon>
    </lineage>
</organism>
<dbReference type="SUPFAM" id="SSF53062">
    <property type="entry name" value="PTS system fructose IIA component-like"/>
    <property type="match status" value="1"/>
</dbReference>
<dbReference type="EMBL" id="WKPJ01000017">
    <property type="protein sequence ID" value="MSA89884.1"/>
    <property type="molecule type" value="Genomic_DNA"/>
</dbReference>
<dbReference type="PANTHER" id="PTHR33799">
    <property type="entry name" value="PTS PERMEASE-RELATED-RELATED"/>
    <property type="match status" value="1"/>
</dbReference>
<dbReference type="GO" id="GO:0009401">
    <property type="term" value="P:phosphoenolpyruvate-dependent sugar phosphotransferase system"/>
    <property type="evidence" value="ECO:0007669"/>
    <property type="project" value="InterPro"/>
</dbReference>
<feature type="domain" description="PTS EIIA type-4" evidence="2">
    <location>
        <begin position="1"/>
        <end position="130"/>
    </location>
</feature>
<proteinExistence type="predicted"/>
<dbReference type="OrthoDB" id="6578004at2"/>
<protein>
    <recommendedName>
        <fullName evidence="2">PTS EIIA type-4 domain-containing protein</fullName>
    </recommendedName>
</protein>
<dbReference type="GO" id="GO:0016740">
    <property type="term" value="F:transferase activity"/>
    <property type="evidence" value="ECO:0007669"/>
    <property type="project" value="UniProtKB-KW"/>
</dbReference>
<evidence type="ECO:0000313" key="3">
    <source>
        <dbReference type="EMBL" id="MSA89884.1"/>
    </source>
</evidence>
<dbReference type="Gene3D" id="3.40.50.510">
    <property type="entry name" value="Phosphotransferase system, mannose-type IIA component"/>
    <property type="match status" value="1"/>
</dbReference>
<dbReference type="Proteomes" id="UP000480929">
    <property type="component" value="Unassembled WGS sequence"/>
</dbReference>
<dbReference type="InterPro" id="IPR004701">
    <property type="entry name" value="PTS_EIIA_man-typ"/>
</dbReference>
<evidence type="ECO:0000259" key="2">
    <source>
        <dbReference type="PROSITE" id="PS51096"/>
    </source>
</evidence>
<evidence type="ECO:0000313" key="5">
    <source>
        <dbReference type="Proteomes" id="UP000433575"/>
    </source>
</evidence>
<reference evidence="5 6" key="1">
    <citation type="journal article" date="2019" name="Nat. Med.">
        <title>A library of human gut bacterial isolates paired with longitudinal multiomics data enables mechanistic microbiome research.</title>
        <authorList>
            <person name="Poyet M."/>
            <person name="Groussin M."/>
            <person name="Gibbons S.M."/>
            <person name="Avila-Pacheco J."/>
            <person name="Jiang X."/>
            <person name="Kearney S.M."/>
            <person name="Perrotta A.R."/>
            <person name="Berdy B."/>
            <person name="Zhao S."/>
            <person name="Lieberman T.D."/>
            <person name="Swanson P.K."/>
            <person name="Smith M."/>
            <person name="Roesemann S."/>
            <person name="Alexander J.E."/>
            <person name="Rich S.A."/>
            <person name="Livny J."/>
            <person name="Vlamakis H."/>
            <person name="Clish C."/>
            <person name="Bullock K."/>
            <person name="Deik A."/>
            <person name="Scott J."/>
            <person name="Pierce K.A."/>
            <person name="Xavier R.J."/>
            <person name="Alm E.J."/>
        </authorList>
    </citation>
    <scope>NUCLEOTIDE SEQUENCE [LARGE SCALE GENOMIC DNA]</scope>
    <source>
        <strain evidence="3 5">BIOML-A4</strain>
        <strain evidence="4 6">BIOML-A5</strain>
    </source>
</reference>
<dbReference type="EMBL" id="WKPI01000019">
    <property type="protein sequence ID" value="MSC33639.1"/>
    <property type="molecule type" value="Genomic_DNA"/>
</dbReference>
<keyword evidence="1" id="KW-0808">Transferase</keyword>
<sequence>MKKIVIMTHAGLAQGAKETVQFLAGNCELTAVSCFTEEMHPDHYIETLLQNKKPEETLIILTDLKGGSVNQKVAQHCLQHNFYLITGFNLALLLELTVVDEAMINPAYLREIVEKSKQEIVLMNDALQDLPANEDFDFFEA</sequence>
<dbReference type="PROSITE" id="PS51096">
    <property type="entry name" value="PTS_EIIA_TYPE_4"/>
    <property type="match status" value="1"/>
</dbReference>
<evidence type="ECO:0000256" key="1">
    <source>
        <dbReference type="ARBA" id="ARBA00022679"/>
    </source>
</evidence>
<gene>
    <name evidence="4" type="ORF">GKD88_10955</name>
    <name evidence="3" type="ORF">GKE08_11155</name>
</gene>
<keyword evidence="6" id="KW-1185">Reference proteome</keyword>
<dbReference type="PANTHER" id="PTHR33799:SF1">
    <property type="entry name" value="PTS SYSTEM MANNOSE-SPECIFIC EIIAB COMPONENT-RELATED"/>
    <property type="match status" value="1"/>
</dbReference>
<dbReference type="InterPro" id="IPR051471">
    <property type="entry name" value="Bacterial_PTS_sugar_comp"/>
</dbReference>
<evidence type="ECO:0000313" key="4">
    <source>
        <dbReference type="EMBL" id="MSC33639.1"/>
    </source>
</evidence>
<dbReference type="AlphaFoldDB" id="A0A6N7S7M1"/>
<dbReference type="GO" id="GO:0016020">
    <property type="term" value="C:membrane"/>
    <property type="evidence" value="ECO:0007669"/>
    <property type="project" value="InterPro"/>
</dbReference>
<comment type="caution">
    <text evidence="3">The sequence shown here is derived from an EMBL/GenBank/DDBJ whole genome shotgun (WGS) entry which is preliminary data.</text>
</comment>
<accession>A0A6N7S7M1</accession>
<dbReference type="Pfam" id="PF03610">
    <property type="entry name" value="EIIA-man"/>
    <property type="match status" value="1"/>
</dbReference>
<dbReference type="InterPro" id="IPR036662">
    <property type="entry name" value="PTS_EIIA_man-typ_sf"/>
</dbReference>
<name>A0A6N7S7M1_9FIRM</name>
<dbReference type="Proteomes" id="UP000433575">
    <property type="component" value="Unassembled WGS sequence"/>
</dbReference>